<dbReference type="SMART" id="SM00166">
    <property type="entry name" value="UBX"/>
    <property type="match status" value="1"/>
</dbReference>
<comment type="subcellular location">
    <subcellularLocation>
        <location evidence="1">Cytoplasm</location>
    </subcellularLocation>
</comment>
<dbReference type="GO" id="GO:0036435">
    <property type="term" value="F:K48-linked polyubiquitin modification-dependent protein binding"/>
    <property type="evidence" value="ECO:0007669"/>
    <property type="project" value="TreeGrafter"/>
</dbReference>
<dbReference type="AlphaFoldDB" id="A0A1I7ULE7"/>
<dbReference type="PANTHER" id="PTHR46340:SF1">
    <property type="entry name" value="UBX DOMAIN-CONTAINING PROTEIN 1"/>
    <property type="match status" value="1"/>
</dbReference>
<dbReference type="InterPro" id="IPR009060">
    <property type="entry name" value="UBA-like_sf"/>
</dbReference>
<dbReference type="SUPFAM" id="SSF54236">
    <property type="entry name" value="Ubiquitin-like"/>
    <property type="match status" value="1"/>
</dbReference>
<evidence type="ECO:0000313" key="7">
    <source>
        <dbReference type="WBParaSite" id="Csp11.Scaffold630.g17130.t1"/>
    </source>
</evidence>
<keyword evidence="3" id="KW-0175">Coiled coil</keyword>
<dbReference type="PANTHER" id="PTHR46340">
    <property type="entry name" value="UBX DOMAIN-CONTAINING PROTEIN 1"/>
    <property type="match status" value="1"/>
</dbReference>
<dbReference type="Proteomes" id="UP000095282">
    <property type="component" value="Unplaced"/>
</dbReference>
<feature type="domain" description="UBX" evidence="5">
    <location>
        <begin position="225"/>
        <end position="302"/>
    </location>
</feature>
<sequence length="306" mass="33810">MSVAQQLIDMGFPAEKAEAASGNNRNLDQALDWIVKDGMETDAPAPAAGSVDGTASATETAAPVAPVVAASFKCDDCGKLLADEDAIMFHASKTKHENFSESSEQIKPLTAEEKAAKVLEIREKIKVHQEKKAKLEAEEAREKERKRREDGKAMIAHKEAARDREIREAAEQRRREKSEDEIARKRVLEQIRLDKEARKARSAGQPIPEEKPAAPSAPVVVAPPKDYNTTTLQFRLVDGQTVRQQFQANEPLAMVRAWIETNHANGVPFSLMTPFPRKVFTEDDMGTPLKALNLVPSANIVINRLS</sequence>
<dbReference type="SUPFAM" id="SSF46934">
    <property type="entry name" value="UBA-like"/>
    <property type="match status" value="1"/>
</dbReference>
<dbReference type="Gene3D" id="3.10.20.90">
    <property type="entry name" value="Phosphatidylinositol 3-kinase Catalytic Subunit, Chain A, domain 1"/>
    <property type="match status" value="1"/>
</dbReference>
<dbReference type="PROSITE" id="PS50033">
    <property type="entry name" value="UBX"/>
    <property type="match status" value="1"/>
</dbReference>
<protein>
    <submittedName>
        <fullName evidence="7">UBX domain-containing protein</fullName>
    </submittedName>
</protein>
<dbReference type="InterPro" id="IPR029071">
    <property type="entry name" value="Ubiquitin-like_domsf"/>
</dbReference>
<organism evidence="6 7">
    <name type="scientific">Caenorhabditis tropicalis</name>
    <dbReference type="NCBI Taxonomy" id="1561998"/>
    <lineage>
        <taxon>Eukaryota</taxon>
        <taxon>Metazoa</taxon>
        <taxon>Ecdysozoa</taxon>
        <taxon>Nematoda</taxon>
        <taxon>Chromadorea</taxon>
        <taxon>Rhabditida</taxon>
        <taxon>Rhabditina</taxon>
        <taxon>Rhabditomorpha</taxon>
        <taxon>Rhabditoidea</taxon>
        <taxon>Rhabditidae</taxon>
        <taxon>Peloderinae</taxon>
        <taxon>Caenorhabditis</taxon>
    </lineage>
</organism>
<dbReference type="STRING" id="1561998.A0A1I7ULE7"/>
<feature type="region of interest" description="Disordered" evidence="4">
    <location>
        <begin position="136"/>
        <end position="180"/>
    </location>
</feature>
<accession>A0A1I7ULE7</accession>
<evidence type="ECO:0000256" key="4">
    <source>
        <dbReference type="SAM" id="MobiDB-lite"/>
    </source>
</evidence>
<name>A0A1I7ULE7_9PELO</name>
<dbReference type="InterPro" id="IPR001012">
    <property type="entry name" value="UBX_dom"/>
</dbReference>
<dbReference type="InterPro" id="IPR013087">
    <property type="entry name" value="Znf_C2H2_type"/>
</dbReference>
<keyword evidence="6" id="KW-1185">Reference proteome</keyword>
<evidence type="ECO:0000259" key="5">
    <source>
        <dbReference type="PROSITE" id="PS50033"/>
    </source>
</evidence>
<evidence type="ECO:0000256" key="3">
    <source>
        <dbReference type="ARBA" id="ARBA00023054"/>
    </source>
</evidence>
<reference evidence="7" key="1">
    <citation type="submission" date="2016-11" db="UniProtKB">
        <authorList>
            <consortium name="WormBaseParasite"/>
        </authorList>
    </citation>
    <scope>IDENTIFICATION</scope>
</reference>
<dbReference type="GO" id="GO:1903094">
    <property type="term" value="P:negative regulation of protein K48-linked deubiquitination"/>
    <property type="evidence" value="ECO:0007669"/>
    <property type="project" value="TreeGrafter"/>
</dbReference>
<feature type="region of interest" description="Disordered" evidence="4">
    <location>
        <begin position="196"/>
        <end position="221"/>
    </location>
</feature>
<dbReference type="GO" id="GO:0005634">
    <property type="term" value="C:nucleus"/>
    <property type="evidence" value="ECO:0007669"/>
    <property type="project" value="TreeGrafter"/>
</dbReference>
<evidence type="ECO:0000313" key="6">
    <source>
        <dbReference type="Proteomes" id="UP000095282"/>
    </source>
</evidence>
<dbReference type="GO" id="GO:0032435">
    <property type="term" value="P:negative regulation of proteasomal ubiquitin-dependent protein catabolic process"/>
    <property type="evidence" value="ECO:0007669"/>
    <property type="project" value="TreeGrafter"/>
</dbReference>
<dbReference type="Gene3D" id="1.10.8.10">
    <property type="entry name" value="DNA helicase RuvA subunit, C-terminal domain"/>
    <property type="match status" value="1"/>
</dbReference>
<dbReference type="Pfam" id="PF00789">
    <property type="entry name" value="UBX"/>
    <property type="match status" value="1"/>
</dbReference>
<keyword evidence="2" id="KW-0963">Cytoplasm</keyword>
<dbReference type="PROSITE" id="PS00028">
    <property type="entry name" value="ZINC_FINGER_C2H2_1"/>
    <property type="match status" value="1"/>
</dbReference>
<dbReference type="eggNOG" id="KOG2689">
    <property type="taxonomic scope" value="Eukaryota"/>
</dbReference>
<evidence type="ECO:0000256" key="1">
    <source>
        <dbReference type="ARBA" id="ARBA00004496"/>
    </source>
</evidence>
<dbReference type="GO" id="GO:0005737">
    <property type="term" value="C:cytoplasm"/>
    <property type="evidence" value="ECO:0007669"/>
    <property type="project" value="UniProtKB-SubCell"/>
</dbReference>
<proteinExistence type="predicted"/>
<dbReference type="GO" id="GO:0031397">
    <property type="term" value="P:negative regulation of protein ubiquitination"/>
    <property type="evidence" value="ECO:0007669"/>
    <property type="project" value="TreeGrafter"/>
</dbReference>
<evidence type="ECO:0000256" key="2">
    <source>
        <dbReference type="ARBA" id="ARBA00022490"/>
    </source>
</evidence>
<dbReference type="WBParaSite" id="Csp11.Scaffold630.g17130.t1">
    <property type="protein sequence ID" value="Csp11.Scaffold630.g17130.t1"/>
    <property type="gene ID" value="Csp11.Scaffold630.g17130"/>
</dbReference>